<dbReference type="PhylomeDB" id="T1JHB5"/>
<reference evidence="6" key="2">
    <citation type="submission" date="2015-02" db="UniProtKB">
        <authorList>
            <consortium name="EnsemblMetazoa"/>
        </authorList>
    </citation>
    <scope>IDENTIFICATION</scope>
</reference>
<dbReference type="InterPro" id="IPR002661">
    <property type="entry name" value="Ribosome_recyc_fac"/>
</dbReference>
<protein>
    <recommendedName>
        <fullName evidence="2">Ribosome-recycling factor, mitochondrial</fullName>
    </recommendedName>
    <alternativeName>
        <fullName evidence="4">Ribosome-releasing factor, mitochondrial</fullName>
    </alternativeName>
</protein>
<dbReference type="EMBL" id="JH431939">
    <property type="status" value="NOT_ANNOTATED_CDS"/>
    <property type="molecule type" value="Genomic_DNA"/>
</dbReference>
<dbReference type="eggNOG" id="KOG4759">
    <property type="taxonomic scope" value="Eukaryota"/>
</dbReference>
<dbReference type="AlphaFoldDB" id="T1JHB5"/>
<dbReference type="Gene3D" id="3.30.1360.40">
    <property type="match status" value="1"/>
</dbReference>
<name>T1JHB5_STRMM</name>
<dbReference type="GO" id="GO:0005739">
    <property type="term" value="C:mitochondrion"/>
    <property type="evidence" value="ECO:0007669"/>
    <property type="project" value="TreeGrafter"/>
</dbReference>
<feature type="domain" description="Ribosome recycling factor" evidence="5">
    <location>
        <begin position="90"/>
        <end position="253"/>
    </location>
</feature>
<dbReference type="GO" id="GO:0006412">
    <property type="term" value="P:translation"/>
    <property type="evidence" value="ECO:0007669"/>
    <property type="project" value="UniProtKB-KW"/>
</dbReference>
<evidence type="ECO:0000256" key="2">
    <source>
        <dbReference type="ARBA" id="ARBA00020581"/>
    </source>
</evidence>
<accession>T1JHB5</accession>
<dbReference type="HOGENOM" id="CLU_073981_4_1_1"/>
<dbReference type="PANTHER" id="PTHR20982">
    <property type="entry name" value="RIBOSOME RECYCLING FACTOR"/>
    <property type="match status" value="1"/>
</dbReference>
<evidence type="ECO:0000313" key="7">
    <source>
        <dbReference type="Proteomes" id="UP000014500"/>
    </source>
</evidence>
<proteinExistence type="inferred from homology"/>
<keyword evidence="3" id="KW-0648">Protein biosynthesis</keyword>
<organism evidence="6 7">
    <name type="scientific">Strigamia maritima</name>
    <name type="common">European centipede</name>
    <name type="synonym">Geophilus maritimus</name>
    <dbReference type="NCBI Taxonomy" id="126957"/>
    <lineage>
        <taxon>Eukaryota</taxon>
        <taxon>Metazoa</taxon>
        <taxon>Ecdysozoa</taxon>
        <taxon>Arthropoda</taxon>
        <taxon>Myriapoda</taxon>
        <taxon>Chilopoda</taxon>
        <taxon>Pleurostigmophora</taxon>
        <taxon>Geophilomorpha</taxon>
        <taxon>Linotaeniidae</taxon>
        <taxon>Strigamia</taxon>
    </lineage>
</organism>
<evidence type="ECO:0000313" key="6">
    <source>
        <dbReference type="EnsemblMetazoa" id="SMAR013246-PA"/>
    </source>
</evidence>
<dbReference type="Proteomes" id="UP000014500">
    <property type="component" value="Unassembled WGS sequence"/>
</dbReference>
<evidence type="ECO:0000256" key="4">
    <source>
        <dbReference type="ARBA" id="ARBA00033107"/>
    </source>
</evidence>
<dbReference type="SUPFAM" id="SSF55194">
    <property type="entry name" value="Ribosome recycling factor, RRF"/>
    <property type="match status" value="1"/>
</dbReference>
<evidence type="ECO:0000256" key="3">
    <source>
        <dbReference type="ARBA" id="ARBA00022917"/>
    </source>
</evidence>
<dbReference type="PANTHER" id="PTHR20982:SF3">
    <property type="entry name" value="MITOCHONDRIAL RIBOSOME RECYCLING FACTOR PSEUDO 1"/>
    <property type="match status" value="1"/>
</dbReference>
<comment type="similarity">
    <text evidence="1">Belongs to the RRF family.</text>
</comment>
<dbReference type="InterPro" id="IPR036191">
    <property type="entry name" value="RRF_sf"/>
</dbReference>
<dbReference type="InterPro" id="IPR023584">
    <property type="entry name" value="Ribosome_recyc_fac_dom"/>
</dbReference>
<reference evidence="7" key="1">
    <citation type="submission" date="2011-05" db="EMBL/GenBank/DDBJ databases">
        <authorList>
            <person name="Richards S.R."/>
            <person name="Qu J."/>
            <person name="Jiang H."/>
            <person name="Jhangiani S.N."/>
            <person name="Agravi P."/>
            <person name="Goodspeed R."/>
            <person name="Gross S."/>
            <person name="Mandapat C."/>
            <person name="Jackson L."/>
            <person name="Mathew T."/>
            <person name="Pu L."/>
            <person name="Thornton R."/>
            <person name="Saada N."/>
            <person name="Wilczek-Boney K.B."/>
            <person name="Lee S."/>
            <person name="Kovar C."/>
            <person name="Wu Y."/>
            <person name="Scherer S.E."/>
            <person name="Worley K.C."/>
            <person name="Muzny D.M."/>
            <person name="Gibbs R."/>
        </authorList>
    </citation>
    <scope>NUCLEOTIDE SEQUENCE</scope>
    <source>
        <strain evidence="7">Brora</strain>
    </source>
</reference>
<sequence length="256" mass="28654">MARSMFSVSYKLLFPNQLQNLKLNAYINCVNSVSVLPDSGILYRRYATKVPKKEKGKKGKPKVQMSEDEMNQVIDVKSYNENLCKAVDKLKADYIKHLAIRSTPAALEVLPVKLENQEIPLNQIAQLFKKNPQLFVINAATAPQAVKPIMQAISESGMDLNAQLDGSTIFITIPKVTKEYRENLARNAKTMYVNTKDAIQEIQNRFLRAAKKQKEAGVSEDLVFNTQANIVTIANGHIAQAEKLMTQKQSELLGSN</sequence>
<keyword evidence="7" id="KW-1185">Reference proteome</keyword>
<evidence type="ECO:0000259" key="5">
    <source>
        <dbReference type="Pfam" id="PF01765"/>
    </source>
</evidence>
<dbReference type="Pfam" id="PF01765">
    <property type="entry name" value="RRF"/>
    <property type="match status" value="1"/>
</dbReference>
<evidence type="ECO:0000256" key="1">
    <source>
        <dbReference type="ARBA" id="ARBA00005912"/>
    </source>
</evidence>
<dbReference type="STRING" id="126957.T1JHB5"/>
<dbReference type="OMA" id="FNPMNNG"/>
<dbReference type="EnsemblMetazoa" id="SMAR013246-RA">
    <property type="protein sequence ID" value="SMAR013246-PA"/>
    <property type="gene ID" value="SMAR013246"/>
</dbReference>
<dbReference type="GO" id="GO:0043023">
    <property type="term" value="F:ribosomal large subunit binding"/>
    <property type="evidence" value="ECO:0007669"/>
    <property type="project" value="TreeGrafter"/>
</dbReference>
<dbReference type="Gene3D" id="1.10.132.20">
    <property type="entry name" value="Ribosome-recycling factor"/>
    <property type="match status" value="1"/>
</dbReference>